<dbReference type="RefSeq" id="WP_045530275.1">
    <property type="nucleotide sequence ID" value="NZ_AP014568.1"/>
</dbReference>
<dbReference type="OrthoDB" id="8884120at2"/>
<evidence type="ECO:0000313" key="9">
    <source>
        <dbReference type="EMBL" id="BAO79957.1"/>
    </source>
</evidence>
<dbReference type="InterPro" id="IPR003856">
    <property type="entry name" value="LPS_length_determ_N"/>
</dbReference>
<gene>
    <name evidence="9" type="ORF">SRAA_0103</name>
</gene>
<dbReference type="AlphaFoldDB" id="A0A060NGD7"/>
<dbReference type="InterPro" id="IPR050445">
    <property type="entry name" value="Bact_polysacc_biosynth/exp"/>
</dbReference>
<dbReference type="PANTHER" id="PTHR32309">
    <property type="entry name" value="TYROSINE-PROTEIN KINASE"/>
    <property type="match status" value="1"/>
</dbReference>
<feature type="transmembrane region" description="Helical" evidence="7">
    <location>
        <begin position="34"/>
        <end position="57"/>
    </location>
</feature>
<evidence type="ECO:0000256" key="2">
    <source>
        <dbReference type="ARBA" id="ARBA00022475"/>
    </source>
</evidence>
<dbReference type="KEGG" id="cbaa:SRAA_0103"/>
<name>A0A060NGD7_9BURK</name>
<evidence type="ECO:0000256" key="4">
    <source>
        <dbReference type="ARBA" id="ARBA00022989"/>
    </source>
</evidence>
<comment type="subcellular location">
    <subcellularLocation>
        <location evidence="1">Cell membrane</location>
        <topology evidence="1">Multi-pass membrane protein</topology>
    </subcellularLocation>
</comment>
<feature type="domain" description="Polysaccharide chain length determinant N-terminal" evidence="8">
    <location>
        <begin position="17"/>
        <end position="111"/>
    </location>
</feature>
<sequence>MNPQASPSQPNGTPDEDEISLLDLFATIAANLKLLIIAPLLVGFAVLGISFLMTPIYTAQTKFLPPMQQQSAAAAMLQQLGGLAGLAGAAGGIADPADQFVAFLGSRSVQDSLVERFALMERYESRNREAAARSLGERTRISSGRDGLITIAFDDPDPAFAAQVANAYVEELGQLVGRLALTEAQHRRKFFEQHLVKVSADLQEAEQALMATGVNVRALNIQPGAALQAVALLRAQVTAQEVQVASMRTHLSEAAPELRQAMATLGALRGQLNRLDAQERATPNTAAGTNPNNPGYFARLREFTLQQTLFELMVKQYEMARVDESREGASIQVLDIAQAPEQRSSPRRAIMATIASLATGFALLLFVFVREAVRNAGNDPESSAKMAKIRRSLGLPA</sequence>
<keyword evidence="2" id="KW-1003">Cell membrane</keyword>
<dbReference type="GO" id="GO:0005886">
    <property type="term" value="C:plasma membrane"/>
    <property type="evidence" value="ECO:0007669"/>
    <property type="project" value="UniProtKB-SubCell"/>
</dbReference>
<evidence type="ECO:0000256" key="3">
    <source>
        <dbReference type="ARBA" id="ARBA00022692"/>
    </source>
</evidence>
<dbReference type="GO" id="GO:0004713">
    <property type="term" value="F:protein tyrosine kinase activity"/>
    <property type="evidence" value="ECO:0007669"/>
    <property type="project" value="TreeGrafter"/>
</dbReference>
<protein>
    <submittedName>
        <fullName evidence="9">Uncharacterized protein involved in exopolysaccharide biosynthesis</fullName>
    </submittedName>
</protein>
<feature type="region of interest" description="Disordered" evidence="6">
    <location>
        <begin position="377"/>
        <end position="397"/>
    </location>
</feature>
<keyword evidence="5 7" id="KW-0472">Membrane</keyword>
<accession>A0A060NGD7</accession>
<proteinExistence type="predicted"/>
<dbReference type="EMBL" id="AP014568">
    <property type="protein sequence ID" value="BAO79957.1"/>
    <property type="molecule type" value="Genomic_DNA"/>
</dbReference>
<dbReference type="Pfam" id="PF02706">
    <property type="entry name" value="Wzz"/>
    <property type="match status" value="1"/>
</dbReference>
<dbReference type="Proteomes" id="UP000067461">
    <property type="component" value="Chromosome"/>
</dbReference>
<evidence type="ECO:0000256" key="6">
    <source>
        <dbReference type="SAM" id="MobiDB-lite"/>
    </source>
</evidence>
<evidence type="ECO:0000256" key="7">
    <source>
        <dbReference type="SAM" id="Phobius"/>
    </source>
</evidence>
<dbReference type="HOGENOM" id="CLU_051175_1_0_4"/>
<keyword evidence="4 7" id="KW-1133">Transmembrane helix</keyword>
<reference evidence="9 10" key="1">
    <citation type="journal article" date="2014" name="Nat. Commun.">
        <title>Physiological and genomic features of highly alkaliphilic hydrogen-utilizing Betaproteobacteria from a continental serpentinizing site.</title>
        <authorList>
            <person name="Suzuki S."/>
            <person name="Kuenen J.G."/>
            <person name="Schipper K."/>
            <person name="van der Velde S."/>
            <person name="Ishii S."/>
            <person name="Wu A."/>
            <person name="Sorokin D.Y."/>
            <person name="Tenney A."/>
            <person name="Meng X.Y."/>
            <person name="Morrill P.L."/>
            <person name="Kamagata Y."/>
            <person name="Muyzer G."/>
            <person name="Nealson K.H."/>
        </authorList>
    </citation>
    <scope>NUCLEOTIDE SEQUENCE [LARGE SCALE GENOMIC DNA]</scope>
    <source>
        <strain evidence="9 10">A1</strain>
    </source>
</reference>
<dbReference type="PANTHER" id="PTHR32309:SF13">
    <property type="entry name" value="FERRIC ENTEROBACTIN TRANSPORT PROTEIN FEPE"/>
    <property type="match status" value="1"/>
</dbReference>
<evidence type="ECO:0000313" key="10">
    <source>
        <dbReference type="Proteomes" id="UP000067461"/>
    </source>
</evidence>
<evidence type="ECO:0000256" key="5">
    <source>
        <dbReference type="ARBA" id="ARBA00023136"/>
    </source>
</evidence>
<keyword evidence="10" id="KW-1185">Reference proteome</keyword>
<keyword evidence="3 7" id="KW-0812">Transmembrane</keyword>
<evidence type="ECO:0000256" key="1">
    <source>
        <dbReference type="ARBA" id="ARBA00004651"/>
    </source>
</evidence>
<feature type="transmembrane region" description="Helical" evidence="7">
    <location>
        <begin position="349"/>
        <end position="369"/>
    </location>
</feature>
<organism evidence="9 10">
    <name type="scientific">Serpentinimonas raichei</name>
    <dbReference type="NCBI Taxonomy" id="1458425"/>
    <lineage>
        <taxon>Bacteria</taxon>
        <taxon>Pseudomonadati</taxon>
        <taxon>Pseudomonadota</taxon>
        <taxon>Betaproteobacteria</taxon>
        <taxon>Burkholderiales</taxon>
        <taxon>Comamonadaceae</taxon>
        <taxon>Serpentinimonas</taxon>
    </lineage>
</organism>
<evidence type="ECO:0000259" key="8">
    <source>
        <dbReference type="Pfam" id="PF02706"/>
    </source>
</evidence>